<dbReference type="EMBL" id="BJYF01000019">
    <property type="protein sequence ID" value="GEN60625.1"/>
    <property type="molecule type" value="Genomic_DNA"/>
</dbReference>
<dbReference type="InterPro" id="IPR002549">
    <property type="entry name" value="AI-2E-like"/>
</dbReference>
<evidence type="ECO:0000256" key="5">
    <source>
        <dbReference type="ARBA" id="ARBA00023136"/>
    </source>
</evidence>
<dbReference type="GO" id="GO:0016020">
    <property type="term" value="C:membrane"/>
    <property type="evidence" value="ECO:0007669"/>
    <property type="project" value="UniProtKB-SubCell"/>
</dbReference>
<name>A0A511XCM1_9PROT</name>
<comment type="caution">
    <text evidence="7">The sequence shown here is derived from an EMBL/GenBank/DDBJ whole genome shotgun (WGS) entry which is preliminary data.</text>
</comment>
<feature type="transmembrane region" description="Helical" evidence="6">
    <location>
        <begin position="360"/>
        <end position="379"/>
    </location>
</feature>
<comment type="similarity">
    <text evidence="2">Belongs to the autoinducer-2 exporter (AI-2E) (TC 2.A.86) family.</text>
</comment>
<gene>
    <name evidence="7" type="ORF">ANI02nite_25090</name>
</gene>
<evidence type="ECO:0000256" key="4">
    <source>
        <dbReference type="ARBA" id="ARBA00022989"/>
    </source>
</evidence>
<evidence type="ECO:0000313" key="7">
    <source>
        <dbReference type="EMBL" id="GEN60625.1"/>
    </source>
</evidence>
<dbReference type="AlphaFoldDB" id="A0A511XCM1"/>
<organism evidence="7 8">
    <name type="scientific">Acetobacter nitrogenifigens DSM 23921 = NBRC 105050</name>
    <dbReference type="NCBI Taxonomy" id="1120919"/>
    <lineage>
        <taxon>Bacteria</taxon>
        <taxon>Pseudomonadati</taxon>
        <taxon>Pseudomonadota</taxon>
        <taxon>Alphaproteobacteria</taxon>
        <taxon>Acetobacterales</taxon>
        <taxon>Acetobacteraceae</taxon>
        <taxon>Acetobacter</taxon>
    </lineage>
</organism>
<feature type="transmembrane region" description="Helical" evidence="6">
    <location>
        <begin position="60"/>
        <end position="79"/>
    </location>
</feature>
<feature type="transmembrane region" description="Helical" evidence="6">
    <location>
        <begin position="85"/>
        <end position="103"/>
    </location>
</feature>
<protein>
    <submittedName>
        <fullName evidence="7">AI-2E family transporter</fullName>
    </submittedName>
</protein>
<feature type="transmembrane region" description="Helical" evidence="6">
    <location>
        <begin position="202"/>
        <end position="224"/>
    </location>
</feature>
<dbReference type="STRING" id="1120919.GCA_000429165_02606"/>
<dbReference type="Pfam" id="PF01594">
    <property type="entry name" value="AI-2E_transport"/>
    <property type="match status" value="1"/>
</dbReference>
<evidence type="ECO:0000256" key="6">
    <source>
        <dbReference type="SAM" id="Phobius"/>
    </source>
</evidence>
<keyword evidence="5 6" id="KW-0472">Membrane</keyword>
<evidence type="ECO:0000256" key="3">
    <source>
        <dbReference type="ARBA" id="ARBA00022692"/>
    </source>
</evidence>
<accession>A0A511XCM1</accession>
<feature type="transmembrane region" description="Helical" evidence="6">
    <location>
        <begin position="258"/>
        <end position="277"/>
    </location>
</feature>
<keyword evidence="4 6" id="KW-1133">Transmembrane helix</keyword>
<feature type="transmembrane region" description="Helical" evidence="6">
    <location>
        <begin position="289"/>
        <end position="316"/>
    </location>
</feature>
<dbReference type="PANTHER" id="PTHR21716:SF16">
    <property type="entry name" value="BLL1467 PROTEIN"/>
    <property type="match status" value="1"/>
</dbReference>
<comment type="subcellular location">
    <subcellularLocation>
        <location evidence="1">Membrane</location>
        <topology evidence="1">Multi-pass membrane protein</topology>
    </subcellularLocation>
</comment>
<dbReference type="PANTHER" id="PTHR21716">
    <property type="entry name" value="TRANSMEMBRANE PROTEIN"/>
    <property type="match status" value="1"/>
</dbReference>
<keyword evidence="3 6" id="KW-0812">Transmembrane</keyword>
<dbReference type="RefSeq" id="WP_246789436.1">
    <property type="nucleotide sequence ID" value="NZ_AUBI01000010.1"/>
</dbReference>
<evidence type="ECO:0000256" key="1">
    <source>
        <dbReference type="ARBA" id="ARBA00004141"/>
    </source>
</evidence>
<keyword evidence="8" id="KW-1185">Reference proteome</keyword>
<feature type="transmembrane region" description="Helical" evidence="6">
    <location>
        <begin position="323"/>
        <end position="340"/>
    </location>
</feature>
<dbReference type="GO" id="GO:0055085">
    <property type="term" value="P:transmembrane transport"/>
    <property type="evidence" value="ECO:0007669"/>
    <property type="project" value="TreeGrafter"/>
</dbReference>
<sequence length="413" mass="45010">MRHDTAEAGEVVAGEDGVVEMAGQPVVPPPPVYPEDDKVERAAEVAQQQRVHAAVRRVQLGLTQVCLLILTILAVLYTLRFAASIVLPMVLAMVTNLMLGTPMRVITRWTRLPRMIVAFFMILLTFCLIVAVCAAVSVPAAGWLARAPEGLVAAEQKLAVLRMPIRLAENAALRMQTLLGGGHVQSAATPASPGLSQFGSSLLLGTRAFMGQMFTFFVMLFFLLAQGDSLMRRFVEIMPTFADKRRAIQIASHVERNISLYLATITMMNALVGLANFAQCWLVGMPNPFLWGVVAFALNYIPIIGPLSGMVIYLFVGLFAYPTALHALVAPAVYLGIHLLEGETITPLLLAKRFTLNPVLVMASLMFWDWMWGIAGAFLSVPMLAVLKIVCDHVDALTPIGHILGGPGRRLRR</sequence>
<feature type="transmembrane region" description="Helical" evidence="6">
    <location>
        <begin position="115"/>
        <end position="138"/>
    </location>
</feature>
<dbReference type="Proteomes" id="UP000321635">
    <property type="component" value="Unassembled WGS sequence"/>
</dbReference>
<evidence type="ECO:0000256" key="2">
    <source>
        <dbReference type="ARBA" id="ARBA00009773"/>
    </source>
</evidence>
<evidence type="ECO:0000313" key="8">
    <source>
        <dbReference type="Proteomes" id="UP000321635"/>
    </source>
</evidence>
<proteinExistence type="inferred from homology"/>
<reference evidence="7 8" key="1">
    <citation type="submission" date="2019-07" db="EMBL/GenBank/DDBJ databases">
        <title>Whole genome shotgun sequence of Acetobacter nitrogenifigens NBRC 105050.</title>
        <authorList>
            <person name="Hosoyama A."/>
            <person name="Uohara A."/>
            <person name="Ohji S."/>
            <person name="Ichikawa N."/>
        </authorList>
    </citation>
    <scope>NUCLEOTIDE SEQUENCE [LARGE SCALE GENOMIC DNA]</scope>
    <source>
        <strain evidence="7 8">NBRC 105050</strain>
    </source>
</reference>